<evidence type="ECO:0000256" key="3">
    <source>
        <dbReference type="ARBA" id="ARBA00023163"/>
    </source>
</evidence>
<organism evidence="6 7">
    <name type="scientific">Hoeflea marina</name>
    <dbReference type="NCBI Taxonomy" id="274592"/>
    <lineage>
        <taxon>Bacteria</taxon>
        <taxon>Pseudomonadati</taxon>
        <taxon>Pseudomonadota</taxon>
        <taxon>Alphaproteobacteria</taxon>
        <taxon>Hyphomicrobiales</taxon>
        <taxon>Rhizobiaceae</taxon>
        <taxon>Hoeflea</taxon>
    </lineage>
</organism>
<dbReference type="Gene3D" id="1.10.10.10">
    <property type="entry name" value="Winged helix-like DNA-binding domain superfamily/Winged helix DNA-binding domain"/>
    <property type="match status" value="1"/>
</dbReference>
<dbReference type="SMART" id="SM00346">
    <property type="entry name" value="HTH_ICLR"/>
    <property type="match status" value="1"/>
</dbReference>
<dbReference type="PANTHER" id="PTHR30136:SF24">
    <property type="entry name" value="HTH-TYPE TRANSCRIPTIONAL REPRESSOR ALLR"/>
    <property type="match status" value="1"/>
</dbReference>
<dbReference type="Gene3D" id="3.30.450.40">
    <property type="match status" value="1"/>
</dbReference>
<evidence type="ECO:0000256" key="1">
    <source>
        <dbReference type="ARBA" id="ARBA00023015"/>
    </source>
</evidence>
<dbReference type="InterPro" id="IPR036388">
    <property type="entry name" value="WH-like_DNA-bd_sf"/>
</dbReference>
<dbReference type="Pfam" id="PF01614">
    <property type="entry name" value="IclR_C"/>
    <property type="match status" value="1"/>
</dbReference>
<keyword evidence="7" id="KW-1185">Reference proteome</keyword>
<sequence length="260" mass="28124">MMEEADTKVAAVQNVRAVTRALSVLNSFAGKGLQSLAQVSAATRLDKGTTRRLLLTLMHSDFISQDPVTQHYRLGAAIRKLAANVEDSLDLRAIAQPILLQLANELGVTAFISVFQDNSAVCLDRVHDMRGIEVHWWAIGGTLPLNCGGAPKVFLAYQPEEVIEQILSGPLEKLNAKSITDPDVLRGQLRTIRKRGWECAIDDVAVGITALAVPVFDAEGRVTCCVSMAGLTPQMVERGKPVYLRRLQAAADAVRAGIEA</sequence>
<dbReference type="PANTHER" id="PTHR30136">
    <property type="entry name" value="HELIX-TURN-HELIX TRANSCRIPTIONAL REGULATOR, ICLR FAMILY"/>
    <property type="match status" value="1"/>
</dbReference>
<dbReference type="GO" id="GO:0003700">
    <property type="term" value="F:DNA-binding transcription factor activity"/>
    <property type="evidence" value="ECO:0007669"/>
    <property type="project" value="TreeGrafter"/>
</dbReference>
<dbReference type="AlphaFoldDB" id="A0A317PF21"/>
<evidence type="ECO:0000313" key="7">
    <source>
        <dbReference type="Proteomes" id="UP000246352"/>
    </source>
</evidence>
<dbReference type="Proteomes" id="UP000246352">
    <property type="component" value="Unassembled WGS sequence"/>
</dbReference>
<dbReference type="InterPro" id="IPR050707">
    <property type="entry name" value="HTH_MetabolicPath_Reg"/>
</dbReference>
<dbReference type="SUPFAM" id="SSF46785">
    <property type="entry name" value="Winged helix' DNA-binding domain"/>
    <property type="match status" value="1"/>
</dbReference>
<name>A0A317PF21_9HYPH</name>
<keyword evidence="1" id="KW-0805">Transcription regulation</keyword>
<dbReference type="EMBL" id="QGTR01000008">
    <property type="protein sequence ID" value="PWV95790.1"/>
    <property type="molecule type" value="Genomic_DNA"/>
</dbReference>
<dbReference type="InterPro" id="IPR036390">
    <property type="entry name" value="WH_DNA-bd_sf"/>
</dbReference>
<proteinExistence type="predicted"/>
<dbReference type="GO" id="GO:0045892">
    <property type="term" value="P:negative regulation of DNA-templated transcription"/>
    <property type="evidence" value="ECO:0007669"/>
    <property type="project" value="TreeGrafter"/>
</dbReference>
<dbReference type="PROSITE" id="PS51078">
    <property type="entry name" value="ICLR_ED"/>
    <property type="match status" value="1"/>
</dbReference>
<reference evidence="6 7" key="1">
    <citation type="submission" date="2018-05" db="EMBL/GenBank/DDBJ databases">
        <title>Genomic Encyclopedia of Type Strains, Phase IV (KMG-IV): sequencing the most valuable type-strain genomes for metagenomic binning, comparative biology and taxonomic classification.</title>
        <authorList>
            <person name="Goeker M."/>
        </authorList>
    </citation>
    <scope>NUCLEOTIDE SEQUENCE [LARGE SCALE GENOMIC DNA]</scope>
    <source>
        <strain evidence="6 7">DSM 16791</strain>
    </source>
</reference>
<evidence type="ECO:0000259" key="4">
    <source>
        <dbReference type="PROSITE" id="PS51077"/>
    </source>
</evidence>
<feature type="domain" description="HTH iclR-type" evidence="4">
    <location>
        <begin position="15"/>
        <end position="76"/>
    </location>
</feature>
<dbReference type="SUPFAM" id="SSF55781">
    <property type="entry name" value="GAF domain-like"/>
    <property type="match status" value="1"/>
</dbReference>
<accession>A0A317PF21</accession>
<dbReference type="Pfam" id="PF09339">
    <property type="entry name" value="HTH_IclR"/>
    <property type="match status" value="1"/>
</dbReference>
<dbReference type="OrthoDB" id="6811967at2"/>
<dbReference type="InterPro" id="IPR029016">
    <property type="entry name" value="GAF-like_dom_sf"/>
</dbReference>
<gene>
    <name evidence="6" type="ORF">DFR52_10854</name>
</gene>
<keyword evidence="3" id="KW-0804">Transcription</keyword>
<protein>
    <submittedName>
        <fullName evidence="6">IclR family transcriptional regulator</fullName>
    </submittedName>
</protein>
<dbReference type="PROSITE" id="PS51077">
    <property type="entry name" value="HTH_ICLR"/>
    <property type="match status" value="1"/>
</dbReference>
<keyword evidence="2" id="KW-0238">DNA-binding</keyword>
<comment type="caution">
    <text evidence="6">The sequence shown here is derived from an EMBL/GenBank/DDBJ whole genome shotgun (WGS) entry which is preliminary data.</text>
</comment>
<evidence type="ECO:0000256" key="2">
    <source>
        <dbReference type="ARBA" id="ARBA00023125"/>
    </source>
</evidence>
<dbReference type="InterPro" id="IPR014757">
    <property type="entry name" value="Tscrpt_reg_IclR_C"/>
</dbReference>
<feature type="domain" description="IclR-ED" evidence="5">
    <location>
        <begin position="77"/>
        <end position="260"/>
    </location>
</feature>
<evidence type="ECO:0000259" key="5">
    <source>
        <dbReference type="PROSITE" id="PS51078"/>
    </source>
</evidence>
<evidence type="ECO:0000313" key="6">
    <source>
        <dbReference type="EMBL" id="PWV95790.1"/>
    </source>
</evidence>
<dbReference type="InterPro" id="IPR005471">
    <property type="entry name" value="Tscrpt_reg_IclR_N"/>
</dbReference>
<dbReference type="GO" id="GO:0003677">
    <property type="term" value="F:DNA binding"/>
    <property type="evidence" value="ECO:0007669"/>
    <property type="project" value="UniProtKB-KW"/>
</dbReference>